<dbReference type="EMBL" id="QPFP01000030">
    <property type="protein sequence ID" value="TEB28878.1"/>
    <property type="molecule type" value="Genomic_DNA"/>
</dbReference>
<keyword evidence="6" id="KW-1185">Reference proteome</keyword>
<dbReference type="InterPro" id="IPR037293">
    <property type="entry name" value="Gal_Oxidase_central_sf"/>
</dbReference>
<reference evidence="5 6" key="1">
    <citation type="journal article" date="2019" name="Nat. Ecol. Evol.">
        <title>Megaphylogeny resolves global patterns of mushroom evolution.</title>
        <authorList>
            <person name="Varga T."/>
            <person name="Krizsan K."/>
            <person name="Foldi C."/>
            <person name="Dima B."/>
            <person name="Sanchez-Garcia M."/>
            <person name="Sanchez-Ramirez S."/>
            <person name="Szollosi G.J."/>
            <person name="Szarkandi J.G."/>
            <person name="Papp V."/>
            <person name="Albert L."/>
            <person name="Andreopoulos W."/>
            <person name="Angelini C."/>
            <person name="Antonin V."/>
            <person name="Barry K.W."/>
            <person name="Bougher N.L."/>
            <person name="Buchanan P."/>
            <person name="Buyck B."/>
            <person name="Bense V."/>
            <person name="Catcheside P."/>
            <person name="Chovatia M."/>
            <person name="Cooper J."/>
            <person name="Damon W."/>
            <person name="Desjardin D."/>
            <person name="Finy P."/>
            <person name="Geml J."/>
            <person name="Haridas S."/>
            <person name="Hughes K."/>
            <person name="Justo A."/>
            <person name="Karasinski D."/>
            <person name="Kautmanova I."/>
            <person name="Kiss B."/>
            <person name="Kocsube S."/>
            <person name="Kotiranta H."/>
            <person name="LaButti K.M."/>
            <person name="Lechner B.E."/>
            <person name="Liimatainen K."/>
            <person name="Lipzen A."/>
            <person name="Lukacs Z."/>
            <person name="Mihaltcheva S."/>
            <person name="Morgado L.N."/>
            <person name="Niskanen T."/>
            <person name="Noordeloos M.E."/>
            <person name="Ohm R.A."/>
            <person name="Ortiz-Santana B."/>
            <person name="Ovrebo C."/>
            <person name="Racz N."/>
            <person name="Riley R."/>
            <person name="Savchenko A."/>
            <person name="Shiryaev A."/>
            <person name="Soop K."/>
            <person name="Spirin V."/>
            <person name="Szebenyi C."/>
            <person name="Tomsovsky M."/>
            <person name="Tulloss R.E."/>
            <person name="Uehling J."/>
            <person name="Grigoriev I.V."/>
            <person name="Vagvolgyi C."/>
            <person name="Papp T."/>
            <person name="Martin F.M."/>
            <person name="Miettinen O."/>
            <person name="Hibbett D.S."/>
            <person name="Nagy L.G."/>
        </authorList>
    </citation>
    <scope>NUCLEOTIDE SEQUENCE [LARGE SCALE GENOMIC DNA]</scope>
    <source>
        <strain evidence="5 6">FP101781</strain>
    </source>
</reference>
<proteinExistence type="predicted"/>
<dbReference type="InterPro" id="IPR015202">
    <property type="entry name" value="GO-like_E_set"/>
</dbReference>
<dbReference type="Proteomes" id="UP000298030">
    <property type="component" value="Unassembled WGS sequence"/>
</dbReference>
<dbReference type="PANTHER" id="PTHR32208">
    <property type="entry name" value="SECRETED PROTEIN-RELATED"/>
    <property type="match status" value="1"/>
</dbReference>
<dbReference type="STRING" id="71717.A0A4Y7T4L3"/>
<dbReference type="SUPFAM" id="SSF81296">
    <property type="entry name" value="E set domains"/>
    <property type="match status" value="1"/>
</dbReference>
<name>A0A4Y7T4L3_COPMI</name>
<feature type="domain" description="Galactose oxidase-like Early set" evidence="4">
    <location>
        <begin position="508"/>
        <end position="617"/>
    </location>
</feature>
<dbReference type="InterPro" id="IPR014756">
    <property type="entry name" value="Ig_E-set"/>
</dbReference>
<evidence type="ECO:0000313" key="5">
    <source>
        <dbReference type="EMBL" id="TEB28878.1"/>
    </source>
</evidence>
<dbReference type="OrthoDB" id="2019572at2759"/>
<feature type="region of interest" description="Disordered" evidence="2">
    <location>
        <begin position="59"/>
        <end position="84"/>
    </location>
</feature>
<keyword evidence="1" id="KW-0732">Signal</keyword>
<dbReference type="Pfam" id="PF07250">
    <property type="entry name" value="Glyoxal_oxid_N"/>
    <property type="match status" value="1"/>
</dbReference>
<evidence type="ECO:0000259" key="3">
    <source>
        <dbReference type="Pfam" id="PF07250"/>
    </source>
</evidence>
<dbReference type="Gene3D" id="2.60.40.10">
    <property type="entry name" value="Immunoglobulins"/>
    <property type="match status" value="1"/>
</dbReference>
<evidence type="ECO:0000259" key="4">
    <source>
        <dbReference type="Pfam" id="PF09118"/>
    </source>
</evidence>
<dbReference type="Pfam" id="PF09118">
    <property type="entry name" value="GO-like_E_set"/>
    <property type="match status" value="1"/>
</dbReference>
<dbReference type="CDD" id="cd02851">
    <property type="entry name" value="E_set_GO_C"/>
    <property type="match status" value="1"/>
</dbReference>
<dbReference type="InterPro" id="IPR013783">
    <property type="entry name" value="Ig-like_fold"/>
</dbReference>
<dbReference type="InterPro" id="IPR011043">
    <property type="entry name" value="Gal_Oxase/kelch_b-propeller"/>
</dbReference>
<sequence length="679" mass="72890">MTPPPVPGFNQRPCLVAPYTYHIRLLQGLEAPGRLRAGFKLRSLRRGATSVFRYLQHSPFPQPGLQLDGPGPKTPLGQPRRNGSPGTFEVVGQSLVSAQQLFLGHQNAVYFLDKVENNPNQINGHPAWGSEWRLSDDQQRPLNVVTNSFCAGGGVLGNGTWINVGGNQAVTWGGNGADVQDGSSGPYFDADGRQSMLDPCTDQHCDWRISPHRSDQRWYPTLETLEDGSIIILGGCRNGGYVNDQYQDNPTYEFFPPTGGPIRSPVLARNLPVNLYPLVWLLPSGKLLLQANYETILLDRVRNQEIPLDNMPDAVRVYPASAGTIMLPLTPDNGYTATVLFCGGSSVATERWQAPDFIAIQQAPSTSCVKITPDVSGSYTHDDPLPEARSMLNFIHLPDGTILGLNGAGMGTAGYGNVTWAQGQSYADNPVMAPILYNPKAPAGQKFSRNGFQASDIPRMYHSSATLLPDGSVMVSGSNPNSDYNTGVKFSTEYRTELFYPSYFGKSRPQPKALPTQLSYGGPSFDVHLSSDDLAGNVDNVNHVSAVVIRTGFSTHAMNMGQRYVELATSFTGYQSNHTATLHVSQLPPNAAVLAPGPALLFIVVNGVPSVGVHVMVGSGQIGPQQIGQAANLPGSQILPTASTNSKENRRNGAISRGGVKMSVVLAALSGVVGLLVEV</sequence>
<comment type="caution">
    <text evidence="5">The sequence shown here is derived from an EMBL/GenBank/DDBJ whole genome shotgun (WGS) entry which is preliminary data.</text>
</comment>
<dbReference type="Gene3D" id="2.130.10.80">
    <property type="entry name" value="Galactose oxidase/kelch, beta-propeller"/>
    <property type="match status" value="1"/>
</dbReference>
<accession>A0A4Y7T4L3</accession>
<dbReference type="AlphaFoldDB" id="A0A4Y7T4L3"/>
<organism evidence="5 6">
    <name type="scientific">Coprinellus micaceus</name>
    <name type="common">Glistening ink-cap mushroom</name>
    <name type="synonym">Coprinus micaceus</name>
    <dbReference type="NCBI Taxonomy" id="71717"/>
    <lineage>
        <taxon>Eukaryota</taxon>
        <taxon>Fungi</taxon>
        <taxon>Dikarya</taxon>
        <taxon>Basidiomycota</taxon>
        <taxon>Agaricomycotina</taxon>
        <taxon>Agaricomycetes</taxon>
        <taxon>Agaricomycetidae</taxon>
        <taxon>Agaricales</taxon>
        <taxon>Agaricineae</taxon>
        <taxon>Psathyrellaceae</taxon>
        <taxon>Coprinellus</taxon>
    </lineage>
</organism>
<evidence type="ECO:0000256" key="2">
    <source>
        <dbReference type="SAM" id="MobiDB-lite"/>
    </source>
</evidence>
<dbReference type="PANTHER" id="PTHR32208:SF21">
    <property type="entry name" value="LOW QUALITY PROTEIN: ALDEHYDE OXIDASE GLOX-LIKE"/>
    <property type="match status" value="1"/>
</dbReference>
<dbReference type="InterPro" id="IPR009880">
    <property type="entry name" value="Glyoxal_oxidase_N"/>
</dbReference>
<feature type="domain" description="Glyoxal oxidase N-terminal" evidence="3">
    <location>
        <begin position="171"/>
        <end position="503"/>
    </location>
</feature>
<evidence type="ECO:0000313" key="6">
    <source>
        <dbReference type="Proteomes" id="UP000298030"/>
    </source>
</evidence>
<dbReference type="SUPFAM" id="SSF50965">
    <property type="entry name" value="Galactose oxidase, central domain"/>
    <property type="match status" value="1"/>
</dbReference>
<evidence type="ECO:0000256" key="1">
    <source>
        <dbReference type="ARBA" id="ARBA00022729"/>
    </source>
</evidence>
<gene>
    <name evidence="5" type="ORF">FA13DRAFT_1755792</name>
</gene>
<protein>
    <submittedName>
        <fullName evidence="5">DUF1929-domain-containing protein</fullName>
    </submittedName>
</protein>